<evidence type="ECO:0000256" key="2">
    <source>
        <dbReference type="PROSITE-ProRule" id="PRU00497"/>
    </source>
</evidence>
<feature type="region of interest" description="Disordered" evidence="3">
    <location>
        <begin position="52"/>
        <end position="125"/>
    </location>
</feature>
<evidence type="ECO:0000256" key="3">
    <source>
        <dbReference type="SAM" id="MobiDB-lite"/>
    </source>
</evidence>
<dbReference type="PANTHER" id="PTHR10380">
    <property type="entry name" value="CUTICLE PROTEIN"/>
    <property type="match status" value="1"/>
</dbReference>
<dbReference type="Pfam" id="PF00379">
    <property type="entry name" value="Chitin_bind_4"/>
    <property type="match status" value="2"/>
</dbReference>
<reference evidence="5" key="1">
    <citation type="submission" date="2025-08" db="UniProtKB">
        <authorList>
            <consortium name="RefSeq"/>
        </authorList>
    </citation>
    <scope>IDENTIFICATION</scope>
    <source>
        <tissue evidence="5">Gonads</tissue>
    </source>
</reference>
<feature type="compositionally biased region" description="Gly residues" evidence="3">
    <location>
        <begin position="637"/>
        <end position="650"/>
    </location>
</feature>
<feature type="compositionally biased region" description="Gly residues" evidence="3">
    <location>
        <begin position="78"/>
        <end position="125"/>
    </location>
</feature>
<dbReference type="PRINTS" id="PR00947">
    <property type="entry name" value="CUTICLE"/>
</dbReference>
<sequence>MSPVHHILSWCIRNIVFLRRYRVEDDVMKQALISLALFGLCACARLDNLQYLPPSQRPSGGAPGRWRRRLPRRTSSSFGGGAPGFGGRPQGPGGAPSFGGGAPGFGGGAPSFGGRPQGAGGAPGFGGAGGTPVYGAPGGGAGGKGFGGAPGFGGGAGGAPGYGGGAGGAPGFGGGAGGAPGFGGQGGYAGAGGKAGAGSEIPILRLENVNEGDGTYHYSYETGNGISAEEQGDARGDGTKAQGSFGYTSPEGEQIQLQYTADENGFNPQGAHLPTPPPIPPEIQRAIEQNLADEARGIVDDGSYQPGPEEGGAGAGGYQRGGSGGGYPSGGAGAGGYPSGGGRPGGFPSGGQGGYPGGRGTGFGGGASGGGAGGYPSGGPGGAFPGGSKPGFGGGAPGGGYPSGGPGGAFPGGSKPGFGGGAPGGGYKPSGGVGGLGSGQSAAGGGYRYAIVIAAVLGFAACARLDNLYLPPNHSGGGSFGPSNAPFGGSASGRSGVNPLNNVPILKFAAENEGEGTYRYNYETGNSISAEEQGDARGDGTKAHGSFSYTNPDGEHVSITYTADENGFVPQGSHIPTPPPIPEAILKALQENAAAEARGIFDDGQYRGEGLNEGQYKGEGLAEGGFRRSGGSSSFGAGAGAGFGASGGRSSGYAANGGYASNGGYRY</sequence>
<gene>
    <name evidence="5" type="primary">LOC115878967</name>
</gene>
<feature type="region of interest" description="Disordered" evidence="3">
    <location>
        <begin position="298"/>
        <end position="423"/>
    </location>
</feature>
<dbReference type="GeneID" id="115878967"/>
<keyword evidence="4" id="KW-1185">Reference proteome</keyword>
<dbReference type="InterPro" id="IPR050468">
    <property type="entry name" value="Cuticle_Struct_Prot"/>
</dbReference>
<dbReference type="Proteomes" id="UP000504635">
    <property type="component" value="Unplaced"/>
</dbReference>
<organism evidence="4 5">
    <name type="scientific">Sitophilus oryzae</name>
    <name type="common">Rice weevil</name>
    <name type="synonym">Curculio oryzae</name>
    <dbReference type="NCBI Taxonomy" id="7048"/>
    <lineage>
        <taxon>Eukaryota</taxon>
        <taxon>Metazoa</taxon>
        <taxon>Ecdysozoa</taxon>
        <taxon>Arthropoda</taxon>
        <taxon>Hexapoda</taxon>
        <taxon>Insecta</taxon>
        <taxon>Pterygota</taxon>
        <taxon>Neoptera</taxon>
        <taxon>Endopterygota</taxon>
        <taxon>Coleoptera</taxon>
        <taxon>Polyphaga</taxon>
        <taxon>Cucujiformia</taxon>
        <taxon>Curculionidae</taxon>
        <taxon>Dryophthorinae</taxon>
        <taxon>Sitophilus</taxon>
    </lineage>
</organism>
<feature type="compositionally biased region" description="Gly residues" evidence="3">
    <location>
        <begin position="309"/>
        <end position="423"/>
    </location>
</feature>
<name>A0A6J2XK04_SITOR</name>
<accession>A0A6J2XK04</accession>
<dbReference type="PROSITE" id="PS51155">
    <property type="entry name" value="CHIT_BIND_RR_2"/>
    <property type="match status" value="2"/>
</dbReference>
<evidence type="ECO:0000313" key="4">
    <source>
        <dbReference type="Proteomes" id="UP000504635"/>
    </source>
</evidence>
<dbReference type="InParanoid" id="A0A6J2XK04"/>
<feature type="compositionally biased region" description="Low complexity" evidence="3">
    <location>
        <begin position="651"/>
        <end position="667"/>
    </location>
</feature>
<dbReference type="GO" id="GO:0008010">
    <property type="term" value="F:structural constituent of chitin-based larval cuticle"/>
    <property type="evidence" value="ECO:0007669"/>
    <property type="project" value="TreeGrafter"/>
</dbReference>
<keyword evidence="1 2" id="KW-0193">Cuticle</keyword>
<dbReference type="PANTHER" id="PTHR10380:SF173">
    <property type="entry name" value="CUTICULAR PROTEIN 47EF, ISOFORM C-RELATED"/>
    <property type="match status" value="1"/>
</dbReference>
<feature type="region of interest" description="Disordered" evidence="3">
    <location>
        <begin position="622"/>
        <end position="667"/>
    </location>
</feature>
<dbReference type="RefSeq" id="XP_030751436.1">
    <property type="nucleotide sequence ID" value="XM_030895576.1"/>
</dbReference>
<evidence type="ECO:0000256" key="1">
    <source>
        <dbReference type="ARBA" id="ARBA00022460"/>
    </source>
</evidence>
<proteinExistence type="predicted"/>
<dbReference type="InterPro" id="IPR031311">
    <property type="entry name" value="CHIT_BIND_RR_consensus"/>
</dbReference>
<dbReference type="InterPro" id="IPR000618">
    <property type="entry name" value="Insect_cuticle"/>
</dbReference>
<dbReference type="GO" id="GO:0062129">
    <property type="term" value="C:chitin-based extracellular matrix"/>
    <property type="evidence" value="ECO:0007669"/>
    <property type="project" value="TreeGrafter"/>
</dbReference>
<evidence type="ECO:0000313" key="5">
    <source>
        <dbReference type="RefSeq" id="XP_030751436.1"/>
    </source>
</evidence>
<protein>
    <submittedName>
        <fullName evidence="5">Glycine-rich cell wall structural protein 1.8-like</fullName>
    </submittedName>
</protein>
<dbReference type="KEGG" id="soy:115878967"/>
<feature type="region of interest" description="Disordered" evidence="3">
    <location>
        <begin position="530"/>
        <end position="551"/>
    </location>
</feature>
<dbReference type="AlphaFoldDB" id="A0A6J2XK04"/>
<dbReference type="PROSITE" id="PS00233">
    <property type="entry name" value="CHIT_BIND_RR_1"/>
    <property type="match status" value="2"/>
</dbReference>